<proteinExistence type="predicted"/>
<keyword evidence="2 4" id="KW-0378">Hydrolase</keyword>
<dbReference type="PANTHER" id="PTHR43046">
    <property type="entry name" value="GDP-MANNOSE MANNOSYL HYDROLASE"/>
    <property type="match status" value="1"/>
</dbReference>
<dbReference type="PANTHER" id="PTHR43046:SF2">
    <property type="entry name" value="8-OXO-DGTP DIPHOSPHATASE-RELATED"/>
    <property type="match status" value="1"/>
</dbReference>
<dbReference type="Pfam" id="PF00293">
    <property type="entry name" value="NUDIX"/>
    <property type="match status" value="1"/>
</dbReference>
<dbReference type="PRINTS" id="PR00502">
    <property type="entry name" value="NUDIXFAMILY"/>
</dbReference>
<gene>
    <name evidence="4" type="primary">yvcI</name>
    <name evidence="4" type="ORF">GCM10011351_22940</name>
</gene>
<dbReference type="Gene3D" id="3.90.79.10">
    <property type="entry name" value="Nucleoside Triphosphate Pyrophosphohydrolase"/>
    <property type="match status" value="1"/>
</dbReference>
<evidence type="ECO:0000313" key="4">
    <source>
        <dbReference type="EMBL" id="GGM36278.1"/>
    </source>
</evidence>
<dbReference type="InterPro" id="IPR015797">
    <property type="entry name" value="NUDIX_hydrolase-like_dom_sf"/>
</dbReference>
<comment type="cofactor">
    <cofactor evidence="1">
        <name>Mg(2+)</name>
        <dbReference type="ChEBI" id="CHEBI:18420"/>
    </cofactor>
</comment>
<evidence type="ECO:0000313" key="5">
    <source>
        <dbReference type="Proteomes" id="UP000618460"/>
    </source>
</evidence>
<comment type="caution">
    <text evidence="4">The sequence shown here is derived from an EMBL/GenBank/DDBJ whole genome shotgun (WGS) entry which is preliminary data.</text>
</comment>
<evidence type="ECO:0000259" key="3">
    <source>
        <dbReference type="PROSITE" id="PS51462"/>
    </source>
</evidence>
<evidence type="ECO:0000256" key="1">
    <source>
        <dbReference type="ARBA" id="ARBA00001946"/>
    </source>
</evidence>
<name>A0A917TSS7_9BACI</name>
<feature type="domain" description="Nudix hydrolase" evidence="3">
    <location>
        <begin position="1"/>
        <end position="127"/>
    </location>
</feature>
<reference evidence="4" key="1">
    <citation type="journal article" date="2014" name="Int. J. Syst. Evol. Microbiol.">
        <title>Complete genome sequence of Corynebacterium casei LMG S-19264T (=DSM 44701T), isolated from a smear-ripened cheese.</title>
        <authorList>
            <consortium name="US DOE Joint Genome Institute (JGI-PGF)"/>
            <person name="Walter F."/>
            <person name="Albersmeier A."/>
            <person name="Kalinowski J."/>
            <person name="Ruckert C."/>
        </authorList>
    </citation>
    <scope>NUCLEOTIDE SEQUENCE</scope>
    <source>
        <strain evidence="4">CGMCC 1.6333</strain>
    </source>
</reference>
<protein>
    <submittedName>
        <fullName evidence="4">Nudix hydrolase YvcI</fullName>
    </submittedName>
</protein>
<dbReference type="PROSITE" id="PS51462">
    <property type="entry name" value="NUDIX"/>
    <property type="match status" value="1"/>
</dbReference>
<dbReference type="AlphaFoldDB" id="A0A917TSS7"/>
<dbReference type="RefSeq" id="WP_117155917.1">
    <property type="nucleotide sequence ID" value="NZ_BMLG01000013.1"/>
</dbReference>
<dbReference type="CDD" id="cd18886">
    <property type="entry name" value="NUDIX_MutT_Nudt1"/>
    <property type="match status" value="1"/>
</dbReference>
<dbReference type="EMBL" id="BMLG01000013">
    <property type="protein sequence ID" value="GGM36278.1"/>
    <property type="molecule type" value="Genomic_DNA"/>
</dbReference>
<evidence type="ECO:0000256" key="2">
    <source>
        <dbReference type="ARBA" id="ARBA00022801"/>
    </source>
</evidence>
<keyword evidence="5" id="KW-1185">Reference proteome</keyword>
<sequence length="150" mass="17709">MQRVTNCILKQQDQVLLLKKPSRGWYAMPGGKMEQGESLKESVVREYREETGLHLIDPSLRGIFTMVKIEDDVIQREWMMFTFVCEVSQGEIVDFCREGELEWVPIENVLDKPMAPSDRYIHRKLLFDNKVTHGIFNYTTNYELLNHRLE</sequence>
<accession>A0A917TSS7</accession>
<organism evidence="4 5">
    <name type="scientific">Paraliobacillus quinghaiensis</name>
    <dbReference type="NCBI Taxonomy" id="470815"/>
    <lineage>
        <taxon>Bacteria</taxon>
        <taxon>Bacillati</taxon>
        <taxon>Bacillota</taxon>
        <taxon>Bacilli</taxon>
        <taxon>Bacillales</taxon>
        <taxon>Bacillaceae</taxon>
        <taxon>Paraliobacillus</taxon>
    </lineage>
</organism>
<reference evidence="4" key="2">
    <citation type="submission" date="2020-09" db="EMBL/GenBank/DDBJ databases">
        <authorList>
            <person name="Sun Q."/>
            <person name="Zhou Y."/>
        </authorList>
    </citation>
    <scope>NUCLEOTIDE SEQUENCE</scope>
    <source>
        <strain evidence="4">CGMCC 1.6333</strain>
    </source>
</reference>
<dbReference type="Proteomes" id="UP000618460">
    <property type="component" value="Unassembled WGS sequence"/>
</dbReference>
<dbReference type="GO" id="GO:0016787">
    <property type="term" value="F:hydrolase activity"/>
    <property type="evidence" value="ECO:0007669"/>
    <property type="project" value="UniProtKB-KW"/>
</dbReference>
<dbReference type="InterPro" id="IPR020476">
    <property type="entry name" value="Nudix_hydrolase"/>
</dbReference>
<dbReference type="OrthoDB" id="9800186at2"/>
<dbReference type="SUPFAM" id="SSF55811">
    <property type="entry name" value="Nudix"/>
    <property type="match status" value="1"/>
</dbReference>
<dbReference type="InterPro" id="IPR000086">
    <property type="entry name" value="NUDIX_hydrolase_dom"/>
</dbReference>